<evidence type="ECO:0000313" key="1">
    <source>
        <dbReference type="EMBL" id="RMX59791.1"/>
    </source>
</evidence>
<accession>A0A3M6V1H9</accession>
<evidence type="ECO:0000313" key="2">
    <source>
        <dbReference type="Proteomes" id="UP000275408"/>
    </source>
</evidence>
<gene>
    <name evidence="1" type="ORF">pdam_00007305</name>
</gene>
<dbReference type="Proteomes" id="UP000275408">
    <property type="component" value="Unassembled WGS sequence"/>
</dbReference>
<sequence>MRFTVKSPESHFARSHVARNLSHVTRNFSYVAPRNKLALCFRQHHEDSMSVVRSFQQRETLFVFNNKMKRCSFDCTRAVYSQVARESSRPKSCRPKPESCCPIFSLWMHLRSLESTQKARVALGCASSYSYVFFVLSKHPACIHNSIYAR</sequence>
<organism evidence="1 2">
    <name type="scientific">Pocillopora damicornis</name>
    <name type="common">Cauliflower coral</name>
    <name type="synonym">Millepora damicornis</name>
    <dbReference type="NCBI Taxonomy" id="46731"/>
    <lineage>
        <taxon>Eukaryota</taxon>
        <taxon>Metazoa</taxon>
        <taxon>Cnidaria</taxon>
        <taxon>Anthozoa</taxon>
        <taxon>Hexacorallia</taxon>
        <taxon>Scleractinia</taxon>
        <taxon>Astrocoeniina</taxon>
        <taxon>Pocilloporidae</taxon>
        <taxon>Pocillopora</taxon>
    </lineage>
</organism>
<protein>
    <submittedName>
        <fullName evidence="1">Uncharacterized protein</fullName>
    </submittedName>
</protein>
<reference evidence="1 2" key="1">
    <citation type="journal article" date="2018" name="Sci. Rep.">
        <title>Comparative analysis of the Pocillopora damicornis genome highlights role of immune system in coral evolution.</title>
        <authorList>
            <person name="Cunning R."/>
            <person name="Bay R.A."/>
            <person name="Gillette P."/>
            <person name="Baker A.C."/>
            <person name="Traylor-Knowles N."/>
        </authorList>
    </citation>
    <scope>NUCLEOTIDE SEQUENCE [LARGE SCALE GENOMIC DNA]</scope>
    <source>
        <strain evidence="1">RSMAS</strain>
        <tissue evidence="1">Whole animal</tissue>
    </source>
</reference>
<proteinExistence type="predicted"/>
<dbReference type="EMBL" id="RCHS01000275">
    <property type="protein sequence ID" value="RMX59791.1"/>
    <property type="molecule type" value="Genomic_DNA"/>
</dbReference>
<dbReference type="AlphaFoldDB" id="A0A3M6V1H9"/>
<comment type="caution">
    <text evidence="1">The sequence shown here is derived from an EMBL/GenBank/DDBJ whole genome shotgun (WGS) entry which is preliminary data.</text>
</comment>
<keyword evidence="2" id="KW-1185">Reference proteome</keyword>
<name>A0A3M6V1H9_POCDA</name>